<dbReference type="RefSeq" id="XP_052107678.1">
    <property type="nucleotide sequence ID" value="XM_052251718.1"/>
</dbReference>
<protein>
    <submittedName>
        <fullName evidence="3 4">Uncharacterized protein LOC110273845 isoform X1</fullName>
    </submittedName>
</protein>
<gene>
    <name evidence="3 4 5 6 7 8 9 10 11 12 13 14 15 16 17" type="primary">LOC110273845</name>
</gene>
<evidence type="ECO:0000313" key="13">
    <source>
        <dbReference type="RefSeq" id="XP_052107677.1"/>
    </source>
</evidence>
<proteinExistence type="predicted"/>
<reference evidence="2" key="1">
    <citation type="journal article" date="2016" name="Nat. Genet.">
        <title>The genome sequences of Arachis duranensis and Arachis ipaensis, the diploid ancestors of cultivated peanut.</title>
        <authorList>
            <person name="Bertioli D.J."/>
            <person name="Cannon S.B."/>
            <person name="Froenicke L."/>
            <person name="Huang G."/>
            <person name="Farmer A.D."/>
            <person name="Cannon E.K."/>
            <person name="Liu X."/>
            <person name="Gao D."/>
            <person name="Clevenger J."/>
            <person name="Dash S."/>
            <person name="Ren L."/>
            <person name="Moretzsohn M.C."/>
            <person name="Shirasawa K."/>
            <person name="Huang W."/>
            <person name="Vidigal B."/>
            <person name="Abernathy B."/>
            <person name="Chu Y."/>
            <person name="Niederhuth C.E."/>
            <person name="Umale P."/>
            <person name="Araujo A.C."/>
            <person name="Kozik A."/>
            <person name="Kim K.D."/>
            <person name="Burow M.D."/>
            <person name="Varshney R.K."/>
            <person name="Wang X."/>
            <person name="Zhang X."/>
            <person name="Barkley N."/>
            <person name="Guimaraes P.M."/>
            <person name="Isobe S."/>
            <person name="Guo B."/>
            <person name="Liao B."/>
            <person name="Stalker H.T."/>
            <person name="Schmitz R.J."/>
            <person name="Scheffler B.E."/>
            <person name="Leal-Bertioli S.C."/>
            <person name="Xun X."/>
            <person name="Jackson S.A."/>
            <person name="Michelmore R."/>
            <person name="Ozias-Akins P."/>
        </authorList>
    </citation>
    <scope>NUCLEOTIDE SEQUENCE [LARGE SCALE GENOMIC DNA]</scope>
    <source>
        <strain evidence="2">cv. V14167</strain>
    </source>
</reference>
<evidence type="ECO:0000313" key="16">
    <source>
        <dbReference type="RefSeq" id="XP_052107680.1"/>
    </source>
</evidence>
<feature type="region of interest" description="Disordered" evidence="1">
    <location>
        <begin position="243"/>
        <end position="299"/>
    </location>
</feature>
<evidence type="ECO:0000313" key="14">
    <source>
        <dbReference type="RefSeq" id="XP_052107678.1"/>
    </source>
</evidence>
<evidence type="ECO:0000313" key="9">
    <source>
        <dbReference type="RefSeq" id="XP_052107673.1"/>
    </source>
</evidence>
<dbReference type="RefSeq" id="XP_052107669.1">
    <property type="nucleotide sequence ID" value="XM_052251709.1"/>
</dbReference>
<dbReference type="RefSeq" id="XP_052107681.1">
    <property type="nucleotide sequence ID" value="XM_052251721.1"/>
</dbReference>
<evidence type="ECO:0000256" key="1">
    <source>
        <dbReference type="SAM" id="MobiDB-lite"/>
    </source>
</evidence>
<dbReference type="RefSeq" id="XP_052107675.1">
    <property type="nucleotide sequence ID" value="XM_052251715.1"/>
</dbReference>
<dbReference type="RefSeq" id="XP_052107676.1">
    <property type="nucleotide sequence ID" value="XM_052251716.1"/>
</dbReference>
<dbReference type="AlphaFoldDB" id="A0A9C6TF00"/>
<evidence type="ECO:0000313" key="4">
    <source>
        <dbReference type="RefSeq" id="XP_052107668.1"/>
    </source>
</evidence>
<organism evidence="2 14">
    <name type="scientific">Arachis duranensis</name>
    <name type="common">Wild peanut</name>
    <dbReference type="NCBI Taxonomy" id="130453"/>
    <lineage>
        <taxon>Eukaryota</taxon>
        <taxon>Viridiplantae</taxon>
        <taxon>Streptophyta</taxon>
        <taxon>Embryophyta</taxon>
        <taxon>Tracheophyta</taxon>
        <taxon>Spermatophyta</taxon>
        <taxon>Magnoliopsida</taxon>
        <taxon>eudicotyledons</taxon>
        <taxon>Gunneridae</taxon>
        <taxon>Pentapetalae</taxon>
        <taxon>rosids</taxon>
        <taxon>fabids</taxon>
        <taxon>Fabales</taxon>
        <taxon>Fabaceae</taxon>
        <taxon>Papilionoideae</taxon>
        <taxon>50 kb inversion clade</taxon>
        <taxon>dalbergioids sensu lato</taxon>
        <taxon>Dalbergieae</taxon>
        <taxon>Pterocarpus clade</taxon>
        <taxon>Arachis</taxon>
    </lineage>
</organism>
<name>A0A9C6TF00_ARADU</name>
<dbReference type="RefSeq" id="XP_052107667.1">
    <property type="nucleotide sequence ID" value="XM_052251707.1"/>
</dbReference>
<sequence length="299" mass="34034">MDDPLANYWGLSLFPQPTGVTASSSSKPYDPNYDLDSIHNHLRSRILQILADELKAVICENPGLFDSKISSDPACHEENDVVAEEILQILADELKAVICENPGLFDSKISSDPACHEENDNPACHEENDVVAEEVLEFPRNRRPALGLSQSVESLIPRQDLDKPKDPAEFFLAHERLERKTMHLFLSDEEFVQCSGDTATVAAKADACIRSLLQEFDALRARADASDQQNEVLKERLQELEGKLKEKEESKVDEEIRERPEESKVEEEIRERPHGRPRGRPPFRRYYTGHGRPRKRPRT</sequence>
<dbReference type="KEGG" id="adu:110273845"/>
<evidence type="ECO:0000313" key="11">
    <source>
        <dbReference type="RefSeq" id="XP_052107675.1"/>
    </source>
</evidence>
<evidence type="ECO:0000313" key="10">
    <source>
        <dbReference type="RefSeq" id="XP_052107674.1"/>
    </source>
</evidence>
<keyword evidence="2" id="KW-1185">Reference proteome</keyword>
<evidence type="ECO:0000313" key="8">
    <source>
        <dbReference type="RefSeq" id="XP_052107672.1"/>
    </source>
</evidence>
<evidence type="ECO:0000313" key="6">
    <source>
        <dbReference type="RefSeq" id="XP_052107670.1"/>
    </source>
</evidence>
<evidence type="ECO:0000313" key="12">
    <source>
        <dbReference type="RefSeq" id="XP_052107676.1"/>
    </source>
</evidence>
<dbReference type="RefSeq" id="XP_052107672.1">
    <property type="nucleotide sequence ID" value="XM_052251712.1"/>
</dbReference>
<dbReference type="RefSeq" id="XP_052107671.1">
    <property type="nucleotide sequence ID" value="XM_052251711.1"/>
</dbReference>
<evidence type="ECO:0000313" key="2">
    <source>
        <dbReference type="Proteomes" id="UP000515211"/>
    </source>
</evidence>
<accession>A0A9C6TF00</accession>
<evidence type="ECO:0000313" key="17">
    <source>
        <dbReference type="RefSeq" id="XP_052107681.1"/>
    </source>
</evidence>
<dbReference type="Proteomes" id="UP000515211">
    <property type="component" value="Chromosome 7"/>
</dbReference>
<dbReference type="RefSeq" id="XP_052107673.1">
    <property type="nucleotide sequence ID" value="XM_052251713.1"/>
</dbReference>
<evidence type="ECO:0000313" key="5">
    <source>
        <dbReference type="RefSeq" id="XP_052107669.1"/>
    </source>
</evidence>
<evidence type="ECO:0000313" key="7">
    <source>
        <dbReference type="RefSeq" id="XP_052107671.1"/>
    </source>
</evidence>
<reference evidence="3 4" key="2">
    <citation type="submission" date="2025-04" db="UniProtKB">
        <authorList>
            <consortium name="RefSeq"/>
        </authorList>
    </citation>
    <scope>IDENTIFICATION</scope>
    <source>
        <tissue evidence="3 4">Whole plant</tissue>
    </source>
</reference>
<dbReference type="RefSeq" id="XP_052107670.1">
    <property type="nucleotide sequence ID" value="XM_052251710.1"/>
</dbReference>
<evidence type="ECO:0000313" key="3">
    <source>
        <dbReference type="RefSeq" id="XP_052107667.1"/>
    </source>
</evidence>
<dbReference type="RefSeq" id="XP_052107680.1">
    <property type="nucleotide sequence ID" value="XM_052251720.1"/>
</dbReference>
<dbReference type="RefSeq" id="XP_052107674.1">
    <property type="nucleotide sequence ID" value="XM_052251714.1"/>
</dbReference>
<dbReference type="RefSeq" id="XP_052107668.1">
    <property type="nucleotide sequence ID" value="XM_052251708.1"/>
</dbReference>
<feature type="compositionally biased region" description="Basic and acidic residues" evidence="1">
    <location>
        <begin position="243"/>
        <end position="274"/>
    </location>
</feature>
<dbReference type="GeneID" id="110273845"/>
<dbReference type="RefSeq" id="XP_052107677.1">
    <property type="nucleotide sequence ID" value="XM_052251717.1"/>
</dbReference>
<evidence type="ECO:0000313" key="15">
    <source>
        <dbReference type="RefSeq" id="XP_052107679.1"/>
    </source>
</evidence>
<dbReference type="RefSeq" id="XP_052107679.1">
    <property type="nucleotide sequence ID" value="XM_052251719.1"/>
</dbReference>